<gene>
    <name evidence="2" type="ORF">OKIOD_LOCUS4915</name>
</gene>
<accession>A0ABN7S6M3</accession>
<dbReference type="EMBL" id="OU015569">
    <property type="protein sequence ID" value="CAG5094217.1"/>
    <property type="molecule type" value="Genomic_DNA"/>
</dbReference>
<name>A0ABN7S6M3_OIKDI</name>
<proteinExistence type="predicted"/>
<sequence>MPKESAKRRVEFEPSPAKKEEEESSAAVEFEIEWNIAAEDLVVFHDMGTQTSPKISPKKSTNEGGGKNAKWKKKNQRREKPSGRKMMMMKSKTGERNFYSATKLEKLITF</sequence>
<evidence type="ECO:0000313" key="2">
    <source>
        <dbReference type="EMBL" id="CAG5094217.1"/>
    </source>
</evidence>
<feature type="compositionally biased region" description="Basic and acidic residues" evidence="1">
    <location>
        <begin position="1"/>
        <end position="21"/>
    </location>
</feature>
<feature type="region of interest" description="Disordered" evidence="1">
    <location>
        <begin position="1"/>
        <end position="26"/>
    </location>
</feature>
<evidence type="ECO:0000256" key="1">
    <source>
        <dbReference type="SAM" id="MobiDB-lite"/>
    </source>
</evidence>
<keyword evidence="3" id="KW-1185">Reference proteome</keyword>
<dbReference type="Proteomes" id="UP001158576">
    <property type="component" value="Chromosome XSR"/>
</dbReference>
<evidence type="ECO:0000313" key="3">
    <source>
        <dbReference type="Proteomes" id="UP001158576"/>
    </source>
</evidence>
<organism evidence="2 3">
    <name type="scientific">Oikopleura dioica</name>
    <name type="common">Tunicate</name>
    <dbReference type="NCBI Taxonomy" id="34765"/>
    <lineage>
        <taxon>Eukaryota</taxon>
        <taxon>Metazoa</taxon>
        <taxon>Chordata</taxon>
        <taxon>Tunicata</taxon>
        <taxon>Appendicularia</taxon>
        <taxon>Copelata</taxon>
        <taxon>Oikopleuridae</taxon>
        <taxon>Oikopleura</taxon>
    </lineage>
</organism>
<reference evidence="2 3" key="1">
    <citation type="submission" date="2021-04" db="EMBL/GenBank/DDBJ databases">
        <authorList>
            <person name="Bliznina A."/>
        </authorList>
    </citation>
    <scope>NUCLEOTIDE SEQUENCE [LARGE SCALE GENOMIC DNA]</scope>
</reference>
<feature type="region of interest" description="Disordered" evidence="1">
    <location>
        <begin position="47"/>
        <end position="94"/>
    </location>
</feature>
<protein>
    <submittedName>
        <fullName evidence="2">Oidioi.mRNA.OKI2018_I69.XSR.g13357.t1.cds</fullName>
    </submittedName>
</protein>